<evidence type="ECO:0000259" key="3">
    <source>
        <dbReference type="Pfam" id="PF17829"/>
    </source>
</evidence>
<organism evidence="5 6">
    <name type="scientific">Bifidobacterium vespertilionis</name>
    <dbReference type="NCBI Taxonomy" id="2562524"/>
    <lineage>
        <taxon>Bacteria</taxon>
        <taxon>Bacillati</taxon>
        <taxon>Actinomycetota</taxon>
        <taxon>Actinomycetes</taxon>
        <taxon>Bifidobacteriales</taxon>
        <taxon>Bifidobacteriaceae</taxon>
        <taxon>Bifidobacterium</taxon>
    </lineage>
</organism>
<evidence type="ECO:0000313" key="6">
    <source>
        <dbReference type="Proteomes" id="UP000345527"/>
    </source>
</evidence>
<evidence type="ECO:0000313" key="4">
    <source>
        <dbReference type="EMBL" id="KAA8817030.1"/>
    </source>
</evidence>
<dbReference type="InterPro" id="IPR029018">
    <property type="entry name" value="Hex-like_dom2"/>
</dbReference>
<gene>
    <name evidence="5" type="ORF">EM848_04535</name>
    <name evidence="4" type="ORF">EMO90_10910</name>
</gene>
<dbReference type="Proteomes" id="UP000345527">
    <property type="component" value="Unassembled WGS sequence"/>
</dbReference>
<dbReference type="Gene3D" id="1.20.58.2150">
    <property type="match status" value="1"/>
</dbReference>
<protein>
    <submittedName>
        <fullName evidence="5">Alpha-glucuronidase</fullName>
    </submittedName>
</protein>
<dbReference type="Pfam" id="PF15979">
    <property type="entry name" value="Glyco_hydro_115"/>
    <property type="match status" value="1"/>
</dbReference>
<comment type="caution">
    <text evidence="5">The sequence shown here is derived from an EMBL/GenBank/DDBJ whole genome shotgun (WGS) entry which is preliminary data.</text>
</comment>
<sequence>MNANLSPGIIVDADLVMIDDPRAMPGVRRVADWVADDIAAVIGTVPRRVAPSRNPGIRPIRTALIYGTIGQGDLIDELAAQSVLDPAIIAGGRERHLTRIVDRPLPGVDRAIVIAGSDKRGTIYGLLRLSELLGVSPLRNWSGIEPARRASVALAAESVEGVSREPSVKYRGFFINDEWPAFGNWSRIHFGGANAECYARVFELLLRLKGNYLWPAMWIDNISLDGPGLKAVELADELGVVMSTSHHEPCMRTGEEYGLMRGPDSPYGDAWDFLANREGITRFWRDGLKRNKPFEKVITMGMRGERDTAIMANATMEENIALIRDVLATQNQLMREEIDPDLAKVPRQLVLFNEVERFFYGDPGAGVPGLADDPELDGVTVMLSDNNVSYMRTLPEERYRYRNGGWGMYYHMDMHGGPASYEWIASTALPRVWDQMSCAWQFGVREIWVVNVGDIATNEMPLAYFLDMAYDMDAYGPSHPNNAQAWLDRWVARNFGDAFGQEDLALIRGVLDDYLLIVERRKHEVMRADTYHPAHYGEAENLLRTCERLLRVCDGLKDRCPERVMPGFIEQVWYPVCGTANLMMAWVLAGRNALYARQNRVDANALADRVADCIRRDREIVDAFHDVGDGRFDGFGLSEHFGFRGWSADNNQYPIRQYVEPAGLPRLIVSFEGSDAYNIGSRWLNDRMTIDHFTDPRVDAVTMTLSCGSREPVRYRIENGCPWLSFSRYQGGTVSHDDVTITIDRTALAECAAQADDGWMIGEFTVVGLMCEPEGGYAVPELCDARVHVSVLTALEVDDGLIVDALAAVPEGTNGPAFVQSRGVIAIEADHAAASGEGADGSRFERIAPYGKTGVAMRVTPATSVGDVEHAEDAPWLEYRFITSADGDYELTWVMAPTLPVGRDGSQLAAMRVNDGPIEVLDLVEDHDRPFYMSPQYTREAIDAVKLRSVTIRCRRGLNAVRFIHLTPNVVLERVVIHPAGRPLPESYLGPTESAPVPCQSPDGLAF</sequence>
<dbReference type="GO" id="GO:0016787">
    <property type="term" value="F:hydrolase activity"/>
    <property type="evidence" value="ECO:0007669"/>
    <property type="project" value="UniProtKB-KW"/>
</dbReference>
<reference evidence="6 7" key="1">
    <citation type="journal article" date="2019" name="Syst. Appl. Microbiol.">
        <title>Characterization of Bifidobacterium species in feaces of the Egyptian fruit bat: Description of B. vespertilionis sp. nov. and B. rousetti sp. nov.</title>
        <authorList>
            <person name="Modesto M."/>
            <person name="Satti M."/>
            <person name="Watanabe K."/>
            <person name="Puglisi E."/>
            <person name="Morelli L."/>
            <person name="Huang C.-H."/>
            <person name="Liou J.-S."/>
            <person name="Miyashita M."/>
            <person name="Tamura T."/>
            <person name="Saito S."/>
            <person name="Mori K."/>
            <person name="Huang L."/>
            <person name="Sciavilla P."/>
            <person name="Sandri C."/>
            <person name="Spiezio C."/>
            <person name="Vitali F."/>
            <person name="Cavalieri D."/>
            <person name="Perpetuini G."/>
            <person name="Tofalo R."/>
            <person name="Bonetti A."/>
            <person name="Arita M."/>
            <person name="Mattarelli P."/>
        </authorList>
    </citation>
    <scope>NUCLEOTIDE SEQUENCE [LARGE SCALE GENOMIC DNA]</scope>
    <source>
        <strain evidence="4 7">RST16</strain>
        <strain evidence="5 6">RST8</strain>
    </source>
</reference>
<name>A0A5J5E4H4_9BIFI</name>
<dbReference type="PANTHER" id="PTHR37842:SF2">
    <property type="entry name" value="GYLCOSYL HYDROLASE 115 C-TERMINAL DOMAIN-CONTAINING PROTEIN"/>
    <property type="match status" value="1"/>
</dbReference>
<keyword evidence="7" id="KW-1185">Reference proteome</keyword>
<dbReference type="Pfam" id="PF17829">
    <property type="entry name" value="GH115_C"/>
    <property type="match status" value="1"/>
</dbReference>
<dbReference type="InterPro" id="IPR041437">
    <property type="entry name" value="GH115_C"/>
</dbReference>
<dbReference type="InterPro" id="IPR031924">
    <property type="entry name" value="GH115"/>
</dbReference>
<dbReference type="RefSeq" id="WP_150353745.1">
    <property type="nucleotide sequence ID" value="NZ_RZNZ01000018.1"/>
</dbReference>
<dbReference type="AlphaFoldDB" id="A0A5J5E4H4"/>
<dbReference type="OrthoDB" id="8727830at2"/>
<dbReference type="Proteomes" id="UP000374630">
    <property type="component" value="Unassembled WGS sequence"/>
</dbReference>
<dbReference type="EMBL" id="RZOA01000006">
    <property type="protein sequence ID" value="KAA8823802.1"/>
    <property type="molecule type" value="Genomic_DNA"/>
</dbReference>
<accession>A0A5J5E4H4</accession>
<evidence type="ECO:0000256" key="2">
    <source>
        <dbReference type="SAM" id="MobiDB-lite"/>
    </source>
</evidence>
<dbReference type="Gene3D" id="3.30.379.10">
    <property type="entry name" value="Chitobiase/beta-hexosaminidase domain 2-like"/>
    <property type="match status" value="1"/>
</dbReference>
<dbReference type="Gene3D" id="2.60.120.1620">
    <property type="match status" value="1"/>
</dbReference>
<feature type="region of interest" description="Disordered" evidence="2">
    <location>
        <begin position="987"/>
        <end position="1007"/>
    </location>
</feature>
<dbReference type="EMBL" id="RZNZ01000018">
    <property type="protein sequence ID" value="KAA8817030.1"/>
    <property type="molecule type" value="Genomic_DNA"/>
</dbReference>
<feature type="domain" description="Gylcosyl hydrolase 115 C-terminal" evidence="3">
    <location>
        <begin position="818"/>
        <end position="993"/>
    </location>
</feature>
<dbReference type="PANTHER" id="PTHR37842">
    <property type="match status" value="1"/>
</dbReference>
<dbReference type="GO" id="GO:0005975">
    <property type="term" value="P:carbohydrate metabolic process"/>
    <property type="evidence" value="ECO:0007669"/>
    <property type="project" value="UniProtKB-ARBA"/>
</dbReference>
<evidence type="ECO:0000256" key="1">
    <source>
        <dbReference type="ARBA" id="ARBA00022801"/>
    </source>
</evidence>
<evidence type="ECO:0000313" key="5">
    <source>
        <dbReference type="EMBL" id="KAA8823802.1"/>
    </source>
</evidence>
<proteinExistence type="predicted"/>
<evidence type="ECO:0000313" key="7">
    <source>
        <dbReference type="Proteomes" id="UP000374630"/>
    </source>
</evidence>
<dbReference type="InterPro" id="IPR042301">
    <property type="entry name" value="GH115_sf"/>
</dbReference>
<dbReference type="Gene3D" id="3.20.20.520">
    <property type="entry name" value="Glycosyl hydrolase family 115"/>
    <property type="match status" value="1"/>
</dbReference>
<keyword evidence="1" id="KW-0378">Hydrolase</keyword>